<dbReference type="EMBL" id="LAZR01007323">
    <property type="protein sequence ID" value="KKM86002.1"/>
    <property type="molecule type" value="Genomic_DNA"/>
</dbReference>
<accession>A0A0F9NXN8</accession>
<sequence>MKPAEQKYAMERVRDIGNHKINAIRRAMPLLKPKTLTYSQVLKLIKSGKVKLKFRAGKILDSYDRFNDAFDVTGRHIYGSQEEYDQEVFNRKADPIRKEIRRIQDQIMLGDAEKALALIEAFAKF</sequence>
<evidence type="ECO:0000313" key="1">
    <source>
        <dbReference type="EMBL" id="KKM86002.1"/>
    </source>
</evidence>
<reference evidence="1" key="1">
    <citation type="journal article" date="2015" name="Nature">
        <title>Complex archaea that bridge the gap between prokaryotes and eukaryotes.</title>
        <authorList>
            <person name="Spang A."/>
            <person name="Saw J.H."/>
            <person name="Jorgensen S.L."/>
            <person name="Zaremba-Niedzwiedzka K."/>
            <person name="Martijn J."/>
            <person name="Lind A.E."/>
            <person name="van Eijk R."/>
            <person name="Schleper C."/>
            <person name="Guy L."/>
            <person name="Ettema T.J."/>
        </authorList>
    </citation>
    <scope>NUCLEOTIDE SEQUENCE</scope>
</reference>
<name>A0A0F9NXN8_9ZZZZ</name>
<organism evidence="1">
    <name type="scientific">marine sediment metagenome</name>
    <dbReference type="NCBI Taxonomy" id="412755"/>
    <lineage>
        <taxon>unclassified sequences</taxon>
        <taxon>metagenomes</taxon>
        <taxon>ecological metagenomes</taxon>
    </lineage>
</organism>
<protein>
    <submittedName>
        <fullName evidence="1">Uncharacterized protein</fullName>
    </submittedName>
</protein>
<proteinExistence type="predicted"/>
<dbReference type="AlphaFoldDB" id="A0A0F9NXN8"/>
<gene>
    <name evidence="1" type="ORF">LCGC14_1283340</name>
</gene>
<comment type="caution">
    <text evidence="1">The sequence shown here is derived from an EMBL/GenBank/DDBJ whole genome shotgun (WGS) entry which is preliminary data.</text>
</comment>